<keyword evidence="1" id="KW-0812">Transmembrane</keyword>
<dbReference type="RefSeq" id="WP_143879484.1">
    <property type="nucleotide sequence ID" value="NZ_BAABLZ010000001.1"/>
</dbReference>
<feature type="transmembrane region" description="Helical" evidence="1">
    <location>
        <begin position="289"/>
        <end position="313"/>
    </location>
</feature>
<gene>
    <name evidence="4" type="ORF">FNZ56_08835</name>
</gene>
<evidence type="ECO:0000313" key="5">
    <source>
        <dbReference type="Proteomes" id="UP000315891"/>
    </source>
</evidence>
<proteinExistence type="predicted"/>
<feature type="signal peptide" evidence="2">
    <location>
        <begin position="1"/>
        <end position="29"/>
    </location>
</feature>
<sequence>MRTRWVQGSVFVGLLLAVAIAGCSRQQQAADASMASAEADIARGGAPAPAAPPAVAESQAVDPQQLASSAATFVDAQRRFIRTARAEFEVRDVYATALAIEDEVAAQGGFVVGNDIKSETQGMRRRSIGDGKQLELTEYTLHGELTVRVPSEKTQSFLRAIAGKMEFLDSRSFKAEDAQFELLRQQLAAQRAQSTQQQLGAAVADGGKLGQKADAIQARGEANADRDEAMLAMKEFQDRVDFSTIALSLHQDSQVRKAVRIDVEAVFRDNGPGFFNRLGESLRIGWRGALNLVVALAQVWPLWLLIAAGYSLLRYWRRRKTARP</sequence>
<dbReference type="OrthoDB" id="8704559at2"/>
<feature type="domain" description="DUF4349" evidence="3">
    <location>
        <begin position="78"/>
        <end position="313"/>
    </location>
</feature>
<keyword evidence="2" id="KW-0732">Signal</keyword>
<keyword evidence="5" id="KW-1185">Reference proteome</keyword>
<dbReference type="Proteomes" id="UP000315891">
    <property type="component" value="Chromosome"/>
</dbReference>
<dbReference type="Pfam" id="PF14257">
    <property type="entry name" value="DUF4349"/>
    <property type="match status" value="1"/>
</dbReference>
<evidence type="ECO:0000313" key="4">
    <source>
        <dbReference type="EMBL" id="QDQ73973.1"/>
    </source>
</evidence>
<feature type="chain" id="PRO_5022173942" evidence="2">
    <location>
        <begin position="30"/>
        <end position="324"/>
    </location>
</feature>
<evidence type="ECO:0000259" key="3">
    <source>
        <dbReference type="Pfam" id="PF14257"/>
    </source>
</evidence>
<dbReference type="AlphaFoldDB" id="A0A516V630"/>
<keyword evidence="1" id="KW-0472">Membrane</keyword>
<accession>A0A516V630</accession>
<dbReference type="EMBL" id="CP041742">
    <property type="protein sequence ID" value="QDQ73973.1"/>
    <property type="molecule type" value="Genomic_DNA"/>
</dbReference>
<evidence type="ECO:0000256" key="1">
    <source>
        <dbReference type="SAM" id="Phobius"/>
    </source>
</evidence>
<dbReference type="PROSITE" id="PS51257">
    <property type="entry name" value="PROKAR_LIPOPROTEIN"/>
    <property type="match status" value="1"/>
</dbReference>
<name>A0A516V630_9GAMM</name>
<protein>
    <submittedName>
        <fullName evidence="4">DUF4349 domain-containing protein</fullName>
    </submittedName>
</protein>
<reference evidence="4 5" key="1">
    <citation type="submission" date="2019-07" db="EMBL/GenBank/DDBJ databases">
        <title>Lysobacter weifangensis sp. nov., isolated from bensulfuron-methyl contaminated farmland soil.</title>
        <authorList>
            <person name="Zhao H."/>
        </authorList>
    </citation>
    <scope>NUCLEOTIDE SEQUENCE [LARGE SCALE GENOMIC DNA]</scope>
    <source>
        <strain evidence="4 5">CC-Bw-6</strain>
    </source>
</reference>
<keyword evidence="1" id="KW-1133">Transmembrane helix</keyword>
<dbReference type="InterPro" id="IPR025645">
    <property type="entry name" value="DUF4349"/>
</dbReference>
<organism evidence="4 5">
    <name type="scientific">Pseudoluteimonas lycopersici</name>
    <dbReference type="NCBI Taxonomy" id="1324796"/>
    <lineage>
        <taxon>Bacteria</taxon>
        <taxon>Pseudomonadati</taxon>
        <taxon>Pseudomonadota</taxon>
        <taxon>Gammaproteobacteria</taxon>
        <taxon>Lysobacterales</taxon>
        <taxon>Lysobacteraceae</taxon>
        <taxon>Pseudoluteimonas</taxon>
    </lineage>
</organism>
<evidence type="ECO:0000256" key="2">
    <source>
        <dbReference type="SAM" id="SignalP"/>
    </source>
</evidence>